<evidence type="ECO:0000256" key="2">
    <source>
        <dbReference type="ARBA" id="ARBA00022737"/>
    </source>
</evidence>
<comment type="caution">
    <text evidence="5">The sequence shown here is derived from an EMBL/GenBank/DDBJ whole genome shotgun (WGS) entry which is preliminary data.</text>
</comment>
<proteinExistence type="predicted"/>
<feature type="compositionally biased region" description="Acidic residues" evidence="3">
    <location>
        <begin position="222"/>
        <end position="255"/>
    </location>
</feature>
<evidence type="ECO:0000256" key="3">
    <source>
        <dbReference type="SAM" id="MobiDB-lite"/>
    </source>
</evidence>
<feature type="region of interest" description="Disordered" evidence="3">
    <location>
        <begin position="192"/>
        <end position="258"/>
    </location>
</feature>
<keyword evidence="6" id="KW-1185">Reference proteome</keyword>
<feature type="region of interest" description="Disordered" evidence="3">
    <location>
        <begin position="296"/>
        <end position="317"/>
    </location>
</feature>
<dbReference type="Proteomes" id="UP001459277">
    <property type="component" value="Unassembled WGS sequence"/>
</dbReference>
<dbReference type="InterPro" id="IPR015422">
    <property type="entry name" value="PyrdxlP-dep_Trfase_small"/>
</dbReference>
<name>A0AAW2CFD8_9ROSI</name>
<dbReference type="EMBL" id="JAZDWU010000008">
    <property type="protein sequence ID" value="KAK9995070.1"/>
    <property type="molecule type" value="Genomic_DNA"/>
</dbReference>
<dbReference type="InterPro" id="IPR045344">
    <property type="entry name" value="C-JID"/>
</dbReference>
<keyword evidence="1" id="KW-0433">Leucine-rich repeat</keyword>
<feature type="domain" description="C-JID" evidence="4">
    <location>
        <begin position="7"/>
        <end position="145"/>
    </location>
</feature>
<evidence type="ECO:0000256" key="1">
    <source>
        <dbReference type="ARBA" id="ARBA00022614"/>
    </source>
</evidence>
<organism evidence="5 6">
    <name type="scientific">Lithocarpus litseifolius</name>
    <dbReference type="NCBI Taxonomy" id="425828"/>
    <lineage>
        <taxon>Eukaryota</taxon>
        <taxon>Viridiplantae</taxon>
        <taxon>Streptophyta</taxon>
        <taxon>Embryophyta</taxon>
        <taxon>Tracheophyta</taxon>
        <taxon>Spermatophyta</taxon>
        <taxon>Magnoliopsida</taxon>
        <taxon>eudicotyledons</taxon>
        <taxon>Gunneridae</taxon>
        <taxon>Pentapetalae</taxon>
        <taxon>rosids</taxon>
        <taxon>fabids</taxon>
        <taxon>Fagales</taxon>
        <taxon>Fagaceae</taxon>
        <taxon>Lithocarpus</taxon>
    </lineage>
</organism>
<dbReference type="Gene3D" id="3.90.1150.10">
    <property type="entry name" value="Aspartate Aminotransferase, domain 1"/>
    <property type="match status" value="1"/>
</dbReference>
<protein>
    <recommendedName>
        <fullName evidence="4">C-JID domain-containing protein</fullName>
    </recommendedName>
</protein>
<accession>A0AAW2CFD8</accession>
<reference evidence="5 6" key="1">
    <citation type="submission" date="2024-01" db="EMBL/GenBank/DDBJ databases">
        <title>A telomere-to-telomere, gap-free genome of sweet tea (Lithocarpus litseifolius).</title>
        <authorList>
            <person name="Zhou J."/>
        </authorList>
    </citation>
    <scope>NUCLEOTIDE SEQUENCE [LARGE SCALE GENOMIC DNA]</scope>
    <source>
        <strain evidence="5">Zhou-2022a</strain>
        <tissue evidence="5">Leaf</tissue>
    </source>
</reference>
<dbReference type="AlphaFoldDB" id="A0AAW2CFD8"/>
<gene>
    <name evidence="5" type="ORF">SO802_024773</name>
</gene>
<evidence type="ECO:0000313" key="6">
    <source>
        <dbReference type="Proteomes" id="UP001459277"/>
    </source>
</evidence>
<evidence type="ECO:0000259" key="4">
    <source>
        <dbReference type="Pfam" id="PF20160"/>
    </source>
</evidence>
<dbReference type="Pfam" id="PF20160">
    <property type="entry name" value="C-JID"/>
    <property type="match status" value="1"/>
</dbReference>
<feature type="compositionally biased region" description="Basic and acidic residues" evidence="3">
    <location>
        <begin position="207"/>
        <end position="221"/>
    </location>
</feature>
<evidence type="ECO:0000313" key="5">
    <source>
        <dbReference type="EMBL" id="KAK9995070.1"/>
    </source>
</evidence>
<keyword evidence="2" id="KW-0677">Repeat</keyword>
<sequence length="317" mass="35717">MSNSIVIPGSEIPEWFSHQSMGNEVEIKQPSHLYNEWMGTAAICIVFCAHVVIPPCFIDFSLIGNGKRMFIRSIHFLDKVSSDHLLLVHLTPQLFNEESDNLMWEGDVNGFSQFRIKIETRNVGYDSWLKVKKWGFRMIYNKDMEDLDRTMVQYSSSSITTYDGMDVLHHNFDNSSVAVECQKVKHCRDDYNGAGPNGEGSSNDIPNPERIKRHTETHGNSDSEESSEYKDCDEELSDRDESNDDWEEDNDDSDESSIYTDISELGVLIGKGGFYGNVFRIPPPLCFTKEDAGWFSSSSCSSSTSSSSANSSNCISP</sequence>